<evidence type="ECO:0000313" key="2">
    <source>
        <dbReference type="EMBL" id="KXT17431.1"/>
    </source>
</evidence>
<dbReference type="Proteomes" id="UP000073492">
    <property type="component" value="Unassembled WGS sequence"/>
</dbReference>
<feature type="transmembrane region" description="Helical" evidence="1">
    <location>
        <begin position="41"/>
        <end position="62"/>
    </location>
</feature>
<evidence type="ECO:0000313" key="3">
    <source>
        <dbReference type="Proteomes" id="UP000073492"/>
    </source>
</evidence>
<proteinExistence type="predicted"/>
<name>A0A139IRN3_9PEZI</name>
<evidence type="ECO:0000256" key="1">
    <source>
        <dbReference type="SAM" id="Phobius"/>
    </source>
</evidence>
<organism evidence="2 3">
    <name type="scientific">Pseudocercospora musae</name>
    <dbReference type="NCBI Taxonomy" id="113226"/>
    <lineage>
        <taxon>Eukaryota</taxon>
        <taxon>Fungi</taxon>
        <taxon>Dikarya</taxon>
        <taxon>Ascomycota</taxon>
        <taxon>Pezizomycotina</taxon>
        <taxon>Dothideomycetes</taxon>
        <taxon>Dothideomycetidae</taxon>
        <taxon>Mycosphaerellales</taxon>
        <taxon>Mycosphaerellaceae</taxon>
        <taxon>Pseudocercospora</taxon>
    </lineage>
</organism>
<gene>
    <name evidence="2" type="ORF">AC579_5726</name>
</gene>
<dbReference type="STRING" id="113226.A0A139IRN3"/>
<dbReference type="EMBL" id="LFZO01000020">
    <property type="protein sequence ID" value="KXT17431.1"/>
    <property type="molecule type" value="Genomic_DNA"/>
</dbReference>
<sequence length="148" mass="16794">MALDLWIRFSMWLGWTAVVAAEATFFSWTENGVDDAMGYTVFLVIMLVTFALPNTFFAWFEYATSIMKLLALFIFILAGLCCSLYTGCLFHLALYPIGSDSPSAYSFLRYMIGTVRILGLENTHQVVFRTKLRDPKKVDSAKWSAIIE</sequence>
<keyword evidence="1" id="KW-0472">Membrane</keyword>
<feature type="transmembrane region" description="Helical" evidence="1">
    <location>
        <begin position="69"/>
        <end position="95"/>
    </location>
</feature>
<dbReference type="AlphaFoldDB" id="A0A139IRN3"/>
<feature type="transmembrane region" description="Helical" evidence="1">
    <location>
        <begin position="12"/>
        <end position="29"/>
    </location>
</feature>
<keyword evidence="3" id="KW-1185">Reference proteome</keyword>
<reference evidence="2 3" key="1">
    <citation type="submission" date="2015-07" db="EMBL/GenBank/DDBJ databases">
        <title>Comparative genomics of the Sigatoka disease complex on banana suggests a link between parallel evolutionary changes in Pseudocercospora fijiensis and Pseudocercospora eumusae and increased virulence on the banana host.</title>
        <authorList>
            <person name="Chang T.-C."/>
            <person name="Salvucci A."/>
            <person name="Crous P.W."/>
            <person name="Stergiopoulos I."/>
        </authorList>
    </citation>
    <scope>NUCLEOTIDE SEQUENCE [LARGE SCALE GENOMIC DNA]</scope>
    <source>
        <strain evidence="2 3">CBS 116634</strain>
    </source>
</reference>
<keyword evidence="1" id="KW-0812">Transmembrane</keyword>
<protein>
    <submittedName>
        <fullName evidence="2">Uncharacterized protein</fullName>
    </submittedName>
</protein>
<comment type="caution">
    <text evidence="2">The sequence shown here is derived from an EMBL/GenBank/DDBJ whole genome shotgun (WGS) entry which is preliminary data.</text>
</comment>
<accession>A0A139IRN3</accession>
<keyword evidence="1" id="KW-1133">Transmembrane helix</keyword>